<dbReference type="InterPro" id="IPR017946">
    <property type="entry name" value="PLC-like_Pdiesterase_TIM-brl"/>
</dbReference>
<dbReference type="GO" id="GO:0006644">
    <property type="term" value="P:phospholipid metabolic process"/>
    <property type="evidence" value="ECO:0007669"/>
    <property type="project" value="TreeGrafter"/>
</dbReference>
<dbReference type="GO" id="GO:0008889">
    <property type="term" value="F:glycerophosphodiester phosphodiesterase activity"/>
    <property type="evidence" value="ECO:0007669"/>
    <property type="project" value="TreeGrafter"/>
</dbReference>
<evidence type="ECO:0000313" key="3">
    <source>
        <dbReference type="EMBL" id="RWU03622.1"/>
    </source>
</evidence>
<dbReference type="Pfam" id="PF03009">
    <property type="entry name" value="GDPD"/>
    <property type="match status" value="1"/>
</dbReference>
<sequence>MRIKIIGILTLLASQFCYAQQISNEIETISKLLFEPKSKEVLVIVHRGDWRNAPENSIRAIENTIKMGADMVEIDIQKTKDGQLVLMHDKTLNRTTNGKGNVSDFTLEEIKKLYLKSGIGIETHHRIPTLEEAMLVAKGRIFVNIDKGYNHFDEVYKILERTGTLKQTVVKSGGDYEKVTSEKGKAFFNQVVFMPVVNLDKPDAATIISDYTAKMKPVAFELVFNSDTSKIINQFSQIKNTGSRVWVNTLWPSLNASHHDDLAVEEGNLKDSWDWIIAKGVNMIQTDRPQELLQYLRKNKLHR</sequence>
<dbReference type="InterPro" id="IPR032160">
    <property type="entry name" value="DUF4996"/>
</dbReference>
<dbReference type="RefSeq" id="WP_113649274.1">
    <property type="nucleotide sequence ID" value="NZ_QMHN01000009.1"/>
</dbReference>
<dbReference type="Gene3D" id="3.20.20.190">
    <property type="entry name" value="Phosphatidylinositol (PI) phosphodiesterase"/>
    <property type="match status" value="1"/>
</dbReference>
<gene>
    <name evidence="3" type="ORF">DPV69_20320</name>
</gene>
<evidence type="ECO:0000313" key="4">
    <source>
        <dbReference type="Proteomes" id="UP000284120"/>
    </source>
</evidence>
<organism evidence="3 4">
    <name type="scientific">Pedobacter chitinilyticus</name>
    <dbReference type="NCBI Taxonomy" id="2233776"/>
    <lineage>
        <taxon>Bacteria</taxon>
        <taxon>Pseudomonadati</taxon>
        <taxon>Bacteroidota</taxon>
        <taxon>Sphingobacteriia</taxon>
        <taxon>Sphingobacteriales</taxon>
        <taxon>Sphingobacteriaceae</taxon>
        <taxon>Pedobacter</taxon>
    </lineage>
</organism>
<dbReference type="PROSITE" id="PS51704">
    <property type="entry name" value="GP_PDE"/>
    <property type="match status" value="1"/>
</dbReference>
<feature type="signal peptide" evidence="1">
    <location>
        <begin position="1"/>
        <end position="19"/>
    </location>
</feature>
<dbReference type="SUPFAM" id="SSF51695">
    <property type="entry name" value="PLC-like phosphodiesterases"/>
    <property type="match status" value="1"/>
</dbReference>
<proteinExistence type="predicted"/>
<dbReference type="InterPro" id="IPR030395">
    <property type="entry name" value="GP_PDE_dom"/>
</dbReference>
<accession>A0A443YIQ4</accession>
<feature type="chain" id="PRO_5019416580" evidence="1">
    <location>
        <begin position="20"/>
        <end position="303"/>
    </location>
</feature>
<dbReference type="Pfam" id="PF16387">
    <property type="entry name" value="DUF4996"/>
    <property type="match status" value="1"/>
</dbReference>
<dbReference type="CDD" id="cd08566">
    <property type="entry name" value="GDPD_AtGDE_like"/>
    <property type="match status" value="1"/>
</dbReference>
<dbReference type="AlphaFoldDB" id="A0A443YIQ4"/>
<protein>
    <submittedName>
        <fullName evidence="3">Glycerophosphodiester phosphodiesterase family protein</fullName>
    </submittedName>
</protein>
<dbReference type="PANTHER" id="PTHR46320">
    <property type="entry name" value="GLYCEROPHOSPHODIESTER PHOSPHODIESTERASE 1"/>
    <property type="match status" value="1"/>
</dbReference>
<evidence type="ECO:0000259" key="2">
    <source>
        <dbReference type="PROSITE" id="PS51704"/>
    </source>
</evidence>
<keyword evidence="1" id="KW-0732">Signal</keyword>
<dbReference type="GO" id="GO:0070291">
    <property type="term" value="P:N-acylethanolamine metabolic process"/>
    <property type="evidence" value="ECO:0007669"/>
    <property type="project" value="TreeGrafter"/>
</dbReference>
<evidence type="ECO:0000256" key="1">
    <source>
        <dbReference type="SAM" id="SignalP"/>
    </source>
</evidence>
<dbReference type="GO" id="GO:0006580">
    <property type="term" value="P:ethanolamine metabolic process"/>
    <property type="evidence" value="ECO:0007669"/>
    <property type="project" value="TreeGrafter"/>
</dbReference>
<comment type="caution">
    <text evidence="3">The sequence shown here is derived from an EMBL/GenBank/DDBJ whole genome shotgun (WGS) entry which is preliminary data.</text>
</comment>
<dbReference type="GO" id="GO:0005886">
    <property type="term" value="C:plasma membrane"/>
    <property type="evidence" value="ECO:0007669"/>
    <property type="project" value="TreeGrafter"/>
</dbReference>
<dbReference type="PANTHER" id="PTHR46320:SF1">
    <property type="entry name" value="GLYCEROPHOSPHODIESTER PHOSPHODIESTERASE 1"/>
    <property type="match status" value="1"/>
</dbReference>
<dbReference type="EMBL" id="SAYW01000009">
    <property type="protein sequence ID" value="RWU03622.1"/>
    <property type="molecule type" value="Genomic_DNA"/>
</dbReference>
<keyword evidence="4" id="KW-1185">Reference proteome</keyword>
<feature type="domain" description="GP-PDE" evidence="2">
    <location>
        <begin position="41"/>
        <end position="303"/>
    </location>
</feature>
<name>A0A443YIQ4_9SPHI</name>
<dbReference type="Proteomes" id="UP000284120">
    <property type="component" value="Unassembled WGS sequence"/>
</dbReference>
<dbReference type="OrthoDB" id="384721at2"/>
<reference evidence="3 4" key="1">
    <citation type="submission" date="2018-06" db="EMBL/GenBank/DDBJ databases">
        <title>Pedobacter endophyticus sp. nov., an endophytic bacterium isolated from a leaf of Triticum aestivum.</title>
        <authorList>
            <person name="Zhang L."/>
        </authorList>
    </citation>
    <scope>NUCLEOTIDE SEQUENCE [LARGE SCALE GENOMIC DNA]</scope>
    <source>
        <strain evidence="3 4">CM134L-2</strain>
    </source>
</reference>